<feature type="domain" description="Restriction endonuclease type IV Mrr" evidence="1">
    <location>
        <begin position="78"/>
        <end position="189"/>
    </location>
</feature>
<keyword evidence="3" id="KW-1185">Reference proteome</keyword>
<evidence type="ECO:0000313" key="2">
    <source>
        <dbReference type="EMBL" id="SIS20426.1"/>
    </source>
</evidence>
<proteinExistence type="predicted"/>
<accession>A0A1N7H6F1</accession>
<dbReference type="InterPro" id="IPR007560">
    <property type="entry name" value="Restrct_endonuc_IV_Mrr"/>
</dbReference>
<dbReference type="GO" id="GO:0015666">
    <property type="term" value="F:restriction endodeoxyribonuclease activity"/>
    <property type="evidence" value="ECO:0007669"/>
    <property type="project" value="TreeGrafter"/>
</dbReference>
<dbReference type="PANTHER" id="PTHR30015">
    <property type="entry name" value="MRR RESTRICTION SYSTEM PROTEIN"/>
    <property type="match status" value="1"/>
</dbReference>
<dbReference type="GO" id="GO:0003677">
    <property type="term" value="F:DNA binding"/>
    <property type="evidence" value="ECO:0007669"/>
    <property type="project" value="InterPro"/>
</dbReference>
<sequence length="291" mass="34100">MIFLFDLSIEFPFVEMIRLLSINSNTRYVFCIEWTQEFTSRSENRHRLFPQFSDLISGANLGRTVSRTLPKEKILATLRRIDPYVFEKFIGEVWEGQGYNTTVRRGSDDRGIDVVATKRTKKELLQVKRYSSENKVGSQKVRKYATLYQQVGDADQVIIITSGFFTDEAKTLGRNLDVELIDADQLFDLVQKYTPDLATDYLEGDYPTRCSDSTGRNPFNHPWKFSRISENQGIFDNCPECIRGHIWLGQLKNNNRIRLKCERCDSMWKEDIEQDGWWIFAREKNVGWIRM</sequence>
<protein>
    <submittedName>
        <fullName evidence="2">Restriction system protein</fullName>
    </submittedName>
</protein>
<name>A0A1N7H6F1_9EURY</name>
<dbReference type="SUPFAM" id="SSF52980">
    <property type="entry name" value="Restriction endonuclease-like"/>
    <property type="match status" value="1"/>
</dbReference>
<gene>
    <name evidence="2" type="ORF">SAMN05421752_12761</name>
</gene>
<dbReference type="Pfam" id="PF04471">
    <property type="entry name" value="Mrr_cat"/>
    <property type="match status" value="1"/>
</dbReference>
<dbReference type="EMBL" id="FTNR01000027">
    <property type="protein sequence ID" value="SIS20426.1"/>
    <property type="molecule type" value="Genomic_DNA"/>
</dbReference>
<reference evidence="3" key="1">
    <citation type="submission" date="2017-01" db="EMBL/GenBank/DDBJ databases">
        <authorList>
            <person name="Varghese N."/>
            <person name="Submissions S."/>
        </authorList>
    </citation>
    <scope>NUCLEOTIDE SEQUENCE [LARGE SCALE GENOMIC DNA]</scope>
    <source>
        <strain evidence="3">type strain: HArc-</strain>
    </source>
</reference>
<dbReference type="Gene3D" id="3.40.1350.10">
    <property type="match status" value="1"/>
</dbReference>
<dbReference type="PANTHER" id="PTHR30015:SF7">
    <property type="entry name" value="TYPE IV METHYL-DIRECTED RESTRICTION ENZYME ECOKMRR"/>
    <property type="match status" value="1"/>
</dbReference>
<dbReference type="AlphaFoldDB" id="A0A1N7H6F1"/>
<organism evidence="2 3">
    <name type="scientific">Natronorubrum thiooxidans</name>
    <dbReference type="NCBI Taxonomy" id="308853"/>
    <lineage>
        <taxon>Archaea</taxon>
        <taxon>Methanobacteriati</taxon>
        <taxon>Methanobacteriota</taxon>
        <taxon>Stenosarchaea group</taxon>
        <taxon>Halobacteria</taxon>
        <taxon>Halobacteriales</taxon>
        <taxon>Natrialbaceae</taxon>
        <taxon>Natronorubrum</taxon>
    </lineage>
</organism>
<evidence type="ECO:0000313" key="3">
    <source>
        <dbReference type="Proteomes" id="UP000185936"/>
    </source>
</evidence>
<evidence type="ECO:0000259" key="1">
    <source>
        <dbReference type="Pfam" id="PF04471"/>
    </source>
</evidence>
<dbReference type="Proteomes" id="UP000185936">
    <property type="component" value="Unassembled WGS sequence"/>
</dbReference>
<dbReference type="InterPro" id="IPR052906">
    <property type="entry name" value="Type_IV_Methyl-Rstrct_Enzyme"/>
</dbReference>
<dbReference type="InterPro" id="IPR011335">
    <property type="entry name" value="Restrct_endonuc-II-like"/>
</dbReference>
<dbReference type="GO" id="GO:0009307">
    <property type="term" value="P:DNA restriction-modification system"/>
    <property type="evidence" value="ECO:0007669"/>
    <property type="project" value="InterPro"/>
</dbReference>
<dbReference type="InterPro" id="IPR011856">
    <property type="entry name" value="tRNA_endonuc-like_dom_sf"/>
</dbReference>